<evidence type="ECO:0000256" key="1">
    <source>
        <dbReference type="ARBA" id="ARBA00009828"/>
    </source>
</evidence>
<dbReference type="InterPro" id="IPR007759">
    <property type="entry name" value="Asxl_HARE-HTH"/>
</dbReference>
<dbReference type="InterPro" id="IPR029757">
    <property type="entry name" value="RpoE"/>
</dbReference>
<accession>A0ABW2UVJ5</accession>
<dbReference type="EMBL" id="JBHTGR010000056">
    <property type="protein sequence ID" value="MFC7747854.1"/>
    <property type="molecule type" value="Genomic_DNA"/>
</dbReference>
<gene>
    <name evidence="6 9" type="primary">rpoE</name>
    <name evidence="9" type="ORF">ACFQU8_11715</name>
</gene>
<protein>
    <recommendedName>
        <fullName evidence="6">Probable DNA-directed RNA polymerase subunit delta</fullName>
    </recommendedName>
    <alternativeName>
        <fullName evidence="6">RNAP delta factor</fullName>
    </alternativeName>
</protein>
<comment type="caution">
    <text evidence="9">The sequence shown here is derived from an EMBL/GenBank/DDBJ whole genome shotgun (WGS) entry which is preliminary data.</text>
</comment>
<evidence type="ECO:0000256" key="4">
    <source>
        <dbReference type="ARBA" id="ARBA00022695"/>
    </source>
</evidence>
<dbReference type="Gene3D" id="1.10.10.1250">
    <property type="entry name" value="RNA polymerase, subunit delta, N-terminal domain"/>
    <property type="match status" value="1"/>
</dbReference>
<dbReference type="RefSeq" id="WP_382360317.1">
    <property type="nucleotide sequence ID" value="NZ_JBHTGR010000056.1"/>
</dbReference>
<dbReference type="GO" id="GO:0000428">
    <property type="term" value="C:DNA-directed RNA polymerase complex"/>
    <property type="evidence" value="ECO:0007669"/>
    <property type="project" value="UniProtKB-KW"/>
</dbReference>
<evidence type="ECO:0000313" key="10">
    <source>
        <dbReference type="Proteomes" id="UP001596620"/>
    </source>
</evidence>
<feature type="domain" description="HTH HARE-type" evidence="8">
    <location>
        <begin position="14"/>
        <end position="81"/>
    </location>
</feature>
<feature type="compositionally biased region" description="Acidic residues" evidence="7">
    <location>
        <begin position="158"/>
        <end position="182"/>
    </location>
</feature>
<reference evidence="10" key="1">
    <citation type="journal article" date="2019" name="Int. J. Syst. Evol. Microbiol.">
        <title>The Global Catalogue of Microorganisms (GCM) 10K type strain sequencing project: providing services to taxonomists for standard genome sequencing and annotation.</title>
        <authorList>
            <consortium name="The Broad Institute Genomics Platform"/>
            <consortium name="The Broad Institute Genome Sequencing Center for Infectious Disease"/>
            <person name="Wu L."/>
            <person name="Ma J."/>
        </authorList>
    </citation>
    <scope>NUCLEOTIDE SEQUENCE [LARGE SCALE GENOMIC DNA]</scope>
    <source>
        <strain evidence="10">JCM 30234</strain>
    </source>
</reference>
<keyword evidence="4 6" id="KW-0548">Nucleotidyltransferase</keyword>
<keyword evidence="3 6" id="KW-0808">Transferase</keyword>
<evidence type="ECO:0000256" key="5">
    <source>
        <dbReference type="ARBA" id="ARBA00023163"/>
    </source>
</evidence>
<evidence type="ECO:0000256" key="7">
    <source>
        <dbReference type="SAM" id="MobiDB-lite"/>
    </source>
</evidence>
<comment type="subunit">
    <text evidence="6">RNAP is composed of a core of 2 alpha, a beta and a beta' subunits. The core is associated with a delta subunit and one of several sigma factors.</text>
</comment>
<dbReference type="NCBIfam" id="TIGR04567">
    <property type="entry name" value="RNAP_delt_lowGC"/>
    <property type="match status" value="1"/>
</dbReference>
<proteinExistence type="inferred from homology"/>
<dbReference type="HAMAP" id="MF_00357">
    <property type="entry name" value="RNApol_bact_RpoE"/>
    <property type="match status" value="1"/>
</dbReference>
<comment type="function">
    <text evidence="6">Participates in both the initiation and recycling phases of transcription. In the presence of the delta subunit, RNAP displays an increased specificity of transcription, a decreased affinity for nucleic acids, and an increased efficiency of RNA synthesis because of enhanced recycling.</text>
</comment>
<keyword evidence="5 6" id="KW-0804">Transcription</keyword>
<comment type="similarity">
    <text evidence="1 6">Belongs to the RpoE family.</text>
</comment>
<name>A0ABW2UVJ5_9BACI</name>
<evidence type="ECO:0000313" key="9">
    <source>
        <dbReference type="EMBL" id="MFC7747854.1"/>
    </source>
</evidence>
<evidence type="ECO:0000256" key="3">
    <source>
        <dbReference type="ARBA" id="ARBA00022679"/>
    </source>
</evidence>
<dbReference type="PROSITE" id="PS51913">
    <property type="entry name" value="HTH_HARE"/>
    <property type="match status" value="1"/>
</dbReference>
<evidence type="ECO:0000256" key="2">
    <source>
        <dbReference type="ARBA" id="ARBA00022478"/>
    </source>
</evidence>
<organism evidence="9 10">
    <name type="scientific">Lentibacillus kimchii</name>
    <dbReference type="NCBI Taxonomy" id="1542911"/>
    <lineage>
        <taxon>Bacteria</taxon>
        <taxon>Bacillati</taxon>
        <taxon>Bacillota</taxon>
        <taxon>Bacilli</taxon>
        <taxon>Bacillales</taxon>
        <taxon>Bacillaceae</taxon>
        <taxon>Lentibacillus</taxon>
    </lineage>
</organism>
<dbReference type="Proteomes" id="UP001596620">
    <property type="component" value="Unassembled WGS sequence"/>
</dbReference>
<keyword evidence="2 6" id="KW-0240">DNA-directed RNA polymerase</keyword>
<dbReference type="GO" id="GO:0003899">
    <property type="term" value="F:DNA-directed RNA polymerase activity"/>
    <property type="evidence" value="ECO:0007669"/>
    <property type="project" value="UniProtKB-EC"/>
</dbReference>
<keyword evidence="10" id="KW-1185">Reference proteome</keyword>
<feature type="region of interest" description="Disordered" evidence="7">
    <location>
        <begin position="90"/>
        <end position="191"/>
    </location>
</feature>
<evidence type="ECO:0000256" key="6">
    <source>
        <dbReference type="HAMAP-Rule" id="MF_00357"/>
    </source>
</evidence>
<evidence type="ECO:0000259" key="8">
    <source>
        <dbReference type="PROSITE" id="PS51913"/>
    </source>
</evidence>
<feature type="compositionally biased region" description="Basic residues" evidence="7">
    <location>
        <begin position="95"/>
        <end position="107"/>
    </location>
</feature>
<dbReference type="InterPro" id="IPR038087">
    <property type="entry name" value="RNAP_delta_N_dom_sf"/>
</dbReference>
<feature type="compositionally biased region" description="Basic and acidic residues" evidence="7">
    <location>
        <begin position="108"/>
        <end position="127"/>
    </location>
</feature>
<sequence>MSLQNSSREELDNTSMLEVAYDRLMEEQKAMDFSDLYDRVADLKDFTDDWKEKHRAQFYTDLTVDGRFLTATPGLWGLKRWYPVEQMDEVAAATTKKKKSKKGQKKKEKAEEPAPREESQEPEREPDSPGDGVEVLTGQFADESAAEEDEFGEKSDVDDGFDDPEELAEAEVSDDTESDEADDDKREDKDK</sequence>